<evidence type="ECO:0000259" key="2">
    <source>
        <dbReference type="Pfam" id="PF00440"/>
    </source>
</evidence>
<dbReference type="Proteomes" id="UP000179627">
    <property type="component" value="Unassembled WGS sequence"/>
</dbReference>
<dbReference type="AlphaFoldDB" id="A0A1S1QIE0"/>
<dbReference type="EMBL" id="MBLM01000127">
    <property type="protein sequence ID" value="OHV34543.1"/>
    <property type="molecule type" value="Genomic_DNA"/>
</dbReference>
<feature type="domain" description="HTH tetR-type" evidence="2">
    <location>
        <begin position="12"/>
        <end position="59"/>
    </location>
</feature>
<dbReference type="Gene3D" id="1.10.357.10">
    <property type="entry name" value="Tetracycline Repressor, domain 2"/>
    <property type="match status" value="1"/>
</dbReference>
<dbReference type="Pfam" id="PF00440">
    <property type="entry name" value="TetR_N"/>
    <property type="match status" value="1"/>
</dbReference>
<dbReference type="SUPFAM" id="SSF46689">
    <property type="entry name" value="Homeodomain-like"/>
    <property type="match status" value="1"/>
</dbReference>
<dbReference type="InterPro" id="IPR009057">
    <property type="entry name" value="Homeodomain-like_sf"/>
</dbReference>
<name>A0A1S1QIE0_9ACTN</name>
<protein>
    <submittedName>
        <fullName evidence="3">TetR family transcriptional regulator</fullName>
    </submittedName>
</protein>
<dbReference type="GO" id="GO:0003700">
    <property type="term" value="F:DNA-binding transcription factor activity"/>
    <property type="evidence" value="ECO:0007669"/>
    <property type="project" value="TreeGrafter"/>
</dbReference>
<dbReference type="OrthoDB" id="2356263at2"/>
<dbReference type="InterPro" id="IPR050109">
    <property type="entry name" value="HTH-type_TetR-like_transc_reg"/>
</dbReference>
<evidence type="ECO:0000256" key="1">
    <source>
        <dbReference type="ARBA" id="ARBA00023125"/>
    </source>
</evidence>
<keyword evidence="4" id="KW-1185">Reference proteome</keyword>
<dbReference type="RefSeq" id="WP_071086200.1">
    <property type="nucleotide sequence ID" value="NZ_MBLM01000127.1"/>
</dbReference>
<dbReference type="PANTHER" id="PTHR30055:SF235">
    <property type="entry name" value="TRANSCRIPTIONAL REGULATORY PROTEIN"/>
    <property type="match status" value="1"/>
</dbReference>
<keyword evidence="1" id="KW-0238">DNA-binding</keyword>
<accession>A0A1S1QIE0</accession>
<evidence type="ECO:0000313" key="4">
    <source>
        <dbReference type="Proteomes" id="UP000179627"/>
    </source>
</evidence>
<proteinExistence type="predicted"/>
<sequence length="223" mass="24984">MPVVTTSSKKQILLAAERLFAVHGIEGISLRQIGAAAGNGNNSAVQYHFGSKDRLIQAIFEYRLPWLHQRRLDLMAERGTSDLRGLVECQVRPLMEHSEVADSYYLTFVAMLKQYGRRDIFACIPEPMRTSSREFQEQLALYLPYIAEPLRTNRIAQAMSLVVEATAERQRAHAAEQPVLPFEVHLMDLLDAIIGFMAATVSTQTLDALAHTTPAPLSWASFI</sequence>
<dbReference type="InterPro" id="IPR001647">
    <property type="entry name" value="HTH_TetR"/>
</dbReference>
<evidence type="ECO:0000313" key="3">
    <source>
        <dbReference type="EMBL" id="OHV34543.1"/>
    </source>
</evidence>
<organism evidence="3 4">
    <name type="scientific">Parafrankia colletiae</name>
    <dbReference type="NCBI Taxonomy" id="573497"/>
    <lineage>
        <taxon>Bacteria</taxon>
        <taxon>Bacillati</taxon>
        <taxon>Actinomycetota</taxon>
        <taxon>Actinomycetes</taxon>
        <taxon>Frankiales</taxon>
        <taxon>Frankiaceae</taxon>
        <taxon>Parafrankia</taxon>
    </lineage>
</organism>
<gene>
    <name evidence="3" type="ORF">CC117_21220</name>
</gene>
<reference evidence="4" key="1">
    <citation type="submission" date="2016-07" db="EMBL/GenBank/DDBJ databases">
        <title>Sequence Frankia sp. strain CcI1.17.</title>
        <authorList>
            <person name="Ghodhbane-Gtari F."/>
            <person name="Swanson E."/>
            <person name="Gueddou A."/>
            <person name="Morris K."/>
            <person name="Hezbri K."/>
            <person name="Ktari A."/>
            <person name="Nouioui I."/>
            <person name="Abebe-Akele F."/>
            <person name="Simpson S."/>
            <person name="Thomas K."/>
            <person name="Gtari M."/>
            <person name="Tisa L.S."/>
            <person name="Hurst S."/>
        </authorList>
    </citation>
    <scope>NUCLEOTIDE SEQUENCE [LARGE SCALE GENOMIC DNA]</scope>
    <source>
        <strain evidence="4">Cc1.17</strain>
    </source>
</reference>
<dbReference type="PANTHER" id="PTHR30055">
    <property type="entry name" value="HTH-TYPE TRANSCRIPTIONAL REGULATOR RUTR"/>
    <property type="match status" value="1"/>
</dbReference>
<comment type="caution">
    <text evidence="3">The sequence shown here is derived from an EMBL/GenBank/DDBJ whole genome shotgun (WGS) entry which is preliminary data.</text>
</comment>
<dbReference type="GO" id="GO:0000976">
    <property type="term" value="F:transcription cis-regulatory region binding"/>
    <property type="evidence" value="ECO:0007669"/>
    <property type="project" value="TreeGrafter"/>
</dbReference>